<comment type="similarity">
    <text evidence="1">Belongs to the 'phage' integrase family.</text>
</comment>
<evidence type="ECO:0000259" key="7">
    <source>
        <dbReference type="PROSITE" id="PS51900"/>
    </source>
</evidence>
<dbReference type="GO" id="GO:0006310">
    <property type="term" value="P:DNA recombination"/>
    <property type="evidence" value="ECO:0007669"/>
    <property type="project" value="UniProtKB-KW"/>
</dbReference>
<protein>
    <submittedName>
        <fullName evidence="8">Integrase</fullName>
    </submittedName>
</protein>
<dbReference type="Gene3D" id="3.30.160.390">
    <property type="entry name" value="Integrase, DNA-binding domain"/>
    <property type="match status" value="1"/>
</dbReference>
<organism evidence="8 9">
    <name type="scientific">Orientia tsutsugamushi</name>
    <name type="common">Rickettsia tsutsugamushi</name>
    <dbReference type="NCBI Taxonomy" id="784"/>
    <lineage>
        <taxon>Bacteria</taxon>
        <taxon>Pseudomonadati</taxon>
        <taxon>Pseudomonadota</taxon>
        <taxon>Alphaproteobacteria</taxon>
        <taxon>Rickettsiales</taxon>
        <taxon>Rickettsiaceae</taxon>
        <taxon>Rickettsieae</taxon>
        <taxon>Orientia</taxon>
    </lineage>
</organism>
<evidence type="ECO:0000256" key="5">
    <source>
        <dbReference type="PROSITE-ProRule" id="PRU01248"/>
    </source>
</evidence>
<name>A0A2U3REI2_ORITS</name>
<keyword evidence="3 5" id="KW-0238">DNA-binding</keyword>
<dbReference type="InterPro" id="IPR002104">
    <property type="entry name" value="Integrase_catalytic"/>
</dbReference>
<dbReference type="PANTHER" id="PTHR30629">
    <property type="entry name" value="PROPHAGE INTEGRASE"/>
    <property type="match status" value="1"/>
</dbReference>
<dbReference type="CDD" id="cd00796">
    <property type="entry name" value="INT_Rci_Hp1_C"/>
    <property type="match status" value="1"/>
</dbReference>
<dbReference type="InterPro" id="IPR050808">
    <property type="entry name" value="Phage_Integrase"/>
</dbReference>
<evidence type="ECO:0000259" key="6">
    <source>
        <dbReference type="PROSITE" id="PS51898"/>
    </source>
</evidence>
<feature type="domain" description="Tyr recombinase" evidence="6">
    <location>
        <begin position="222"/>
        <end position="394"/>
    </location>
</feature>
<dbReference type="GO" id="GO:0015074">
    <property type="term" value="P:DNA integration"/>
    <property type="evidence" value="ECO:0007669"/>
    <property type="project" value="UniProtKB-KW"/>
</dbReference>
<dbReference type="PANTHER" id="PTHR30629:SF2">
    <property type="entry name" value="PROPHAGE INTEGRASE INTS-RELATED"/>
    <property type="match status" value="1"/>
</dbReference>
<evidence type="ECO:0000313" key="9">
    <source>
        <dbReference type="Proteomes" id="UP000244992"/>
    </source>
</evidence>
<dbReference type="AlphaFoldDB" id="A0A2U3REI2"/>
<keyword evidence="4" id="KW-0233">DNA recombination</keyword>
<dbReference type="RefSeq" id="WP_109455973.1">
    <property type="nucleotide sequence ID" value="NZ_LS398550.1"/>
</dbReference>
<dbReference type="PROSITE" id="PS51898">
    <property type="entry name" value="TYR_RECOMBINASE"/>
    <property type="match status" value="1"/>
</dbReference>
<dbReference type="Gene3D" id="1.10.443.10">
    <property type="entry name" value="Intergrase catalytic core"/>
    <property type="match status" value="1"/>
</dbReference>
<dbReference type="InterPro" id="IPR025166">
    <property type="entry name" value="Integrase_DNA_bind_dom"/>
</dbReference>
<dbReference type="InterPro" id="IPR013762">
    <property type="entry name" value="Integrase-like_cat_sf"/>
</dbReference>
<accession>A0A2U3REI2</accession>
<dbReference type="EMBL" id="LS398550">
    <property type="protein sequence ID" value="SPR11613.1"/>
    <property type="molecule type" value="Genomic_DNA"/>
</dbReference>
<dbReference type="GO" id="GO:0003677">
    <property type="term" value="F:DNA binding"/>
    <property type="evidence" value="ECO:0007669"/>
    <property type="project" value="UniProtKB-UniRule"/>
</dbReference>
<feature type="domain" description="Core-binding (CB)" evidence="7">
    <location>
        <begin position="123"/>
        <end position="202"/>
    </location>
</feature>
<evidence type="ECO:0000256" key="3">
    <source>
        <dbReference type="ARBA" id="ARBA00023125"/>
    </source>
</evidence>
<evidence type="ECO:0000256" key="2">
    <source>
        <dbReference type="ARBA" id="ARBA00022908"/>
    </source>
</evidence>
<dbReference type="Pfam" id="PF13356">
    <property type="entry name" value="Arm-DNA-bind_3"/>
    <property type="match status" value="1"/>
</dbReference>
<dbReference type="InterPro" id="IPR044068">
    <property type="entry name" value="CB"/>
</dbReference>
<keyword evidence="2" id="KW-0229">DNA integration</keyword>
<reference evidence="9" key="1">
    <citation type="submission" date="2018-03" db="EMBL/GenBank/DDBJ databases">
        <authorList>
            <person name="Batty M. E."/>
            <person name="Batty M E."/>
        </authorList>
    </citation>
    <scope>NUCLEOTIDE SEQUENCE [LARGE SCALE GENOMIC DNA]</scope>
</reference>
<dbReference type="Proteomes" id="UP000244992">
    <property type="component" value="Chromosome I"/>
</dbReference>
<gene>
    <name evidence="8" type="ORF">KATO_01900</name>
</gene>
<dbReference type="Gene3D" id="1.10.150.130">
    <property type="match status" value="1"/>
</dbReference>
<dbReference type="InterPro" id="IPR038488">
    <property type="entry name" value="Integrase_DNA-bd_sf"/>
</dbReference>
<dbReference type="InterPro" id="IPR010998">
    <property type="entry name" value="Integrase_recombinase_N"/>
</dbReference>
<evidence type="ECO:0000256" key="1">
    <source>
        <dbReference type="ARBA" id="ARBA00008857"/>
    </source>
</evidence>
<proteinExistence type="inferred from homology"/>
<sequence length="413" mass="47902">MPSISSSSKFTKQSLNKIKIPKGETLVIIHHPDIIGFKLKISCTVCGGKVRKTWILEQKYKNQSLKIRIGEFPYLSIKEAIKKAIELKTLMANGIDPRAVKRQQKIEENENRIKERERKANDITFKELCYRYIEEYAKIYTINWEEYTDRVHTYAQSLYGKKISQIRMSDIQQIFNDISKEGKYATANLILLTLRTIFNKAIKWGLIENNPTLGIEQHKMQARERRLSYDEMGRLLPVLYGKATPLIRDFALLALYTGARKSNVLEMEWDNIDFERKIWHIPKTKNGKAQNIPLTDEAMEILQARKFTSESKWVLPSASASGHLERPNNSWHRVCKKAGIKNLRIHDLRRTLASCMSDAGASQRTISTALNHMNPNSTMHYTIACMELVRHYMSEATKIIRRCAENYNIYNTI</sequence>
<dbReference type="SUPFAM" id="SSF56349">
    <property type="entry name" value="DNA breaking-rejoining enzymes"/>
    <property type="match status" value="1"/>
</dbReference>
<evidence type="ECO:0000313" key="8">
    <source>
        <dbReference type="EMBL" id="SPR11613.1"/>
    </source>
</evidence>
<dbReference type="PROSITE" id="PS51900">
    <property type="entry name" value="CB"/>
    <property type="match status" value="1"/>
</dbReference>
<dbReference type="InterPro" id="IPR011010">
    <property type="entry name" value="DNA_brk_join_enz"/>
</dbReference>
<dbReference type="Pfam" id="PF00589">
    <property type="entry name" value="Phage_integrase"/>
    <property type="match status" value="1"/>
</dbReference>
<evidence type="ECO:0000256" key="4">
    <source>
        <dbReference type="ARBA" id="ARBA00023172"/>
    </source>
</evidence>